<gene>
    <name evidence="1" type="ORF">A0H81_10316</name>
</gene>
<comment type="caution">
    <text evidence="1">The sequence shown here is derived from an EMBL/GenBank/DDBJ whole genome shotgun (WGS) entry which is preliminary data.</text>
</comment>
<sequence length="135" mass="14950">MQTHPDAFRMSSNLPPALAVSACVLSQTVGFRRMFRRREPRTDILVYVYGRPKRYKHTLPSTFSTEQGAAVAWFCGGAVSDCFQSLNTYTVGTHQDTDEFTQAGGATDLDDAFTCCIRTFDLSSGASGDVWMNMQ</sequence>
<organism evidence="1 2">
    <name type="scientific">Grifola frondosa</name>
    <name type="common">Maitake</name>
    <name type="synonym">Polyporus frondosus</name>
    <dbReference type="NCBI Taxonomy" id="5627"/>
    <lineage>
        <taxon>Eukaryota</taxon>
        <taxon>Fungi</taxon>
        <taxon>Dikarya</taxon>
        <taxon>Basidiomycota</taxon>
        <taxon>Agaricomycotina</taxon>
        <taxon>Agaricomycetes</taxon>
        <taxon>Polyporales</taxon>
        <taxon>Grifolaceae</taxon>
        <taxon>Grifola</taxon>
    </lineage>
</organism>
<keyword evidence="2" id="KW-1185">Reference proteome</keyword>
<proteinExistence type="predicted"/>
<reference evidence="1 2" key="1">
    <citation type="submission" date="2016-03" db="EMBL/GenBank/DDBJ databases">
        <title>Whole genome sequencing of Grifola frondosa 9006-11.</title>
        <authorList>
            <person name="Min B."/>
            <person name="Park H."/>
            <person name="Kim J.-G."/>
            <person name="Cho H."/>
            <person name="Oh Y.-L."/>
            <person name="Kong W.-S."/>
            <person name="Choi I.-G."/>
        </authorList>
    </citation>
    <scope>NUCLEOTIDE SEQUENCE [LARGE SCALE GENOMIC DNA]</scope>
    <source>
        <strain evidence="1 2">9006-11</strain>
    </source>
</reference>
<dbReference type="Proteomes" id="UP000092993">
    <property type="component" value="Unassembled WGS sequence"/>
</dbReference>
<accession>A0A1C7M049</accession>
<protein>
    <submittedName>
        <fullName evidence="1">Uncharacterized protein</fullName>
    </submittedName>
</protein>
<name>A0A1C7M049_GRIFR</name>
<dbReference type="EMBL" id="LUGG01000015">
    <property type="protein sequence ID" value="OBZ69856.1"/>
    <property type="molecule type" value="Genomic_DNA"/>
</dbReference>
<evidence type="ECO:0000313" key="1">
    <source>
        <dbReference type="EMBL" id="OBZ69856.1"/>
    </source>
</evidence>
<evidence type="ECO:0000313" key="2">
    <source>
        <dbReference type="Proteomes" id="UP000092993"/>
    </source>
</evidence>
<dbReference type="AlphaFoldDB" id="A0A1C7M049"/>